<name>A0A849H6E4_9MICO</name>
<dbReference type="InterPro" id="IPR038389">
    <property type="entry name" value="PSMG2_sf"/>
</dbReference>
<dbReference type="Pfam" id="PF09754">
    <property type="entry name" value="PAC2"/>
    <property type="match status" value="1"/>
</dbReference>
<dbReference type="AlphaFoldDB" id="A0A849H6E4"/>
<sequence length="317" mass="34712">MQNPSELYHFETDTDPQQLRASVMLLALGGFMDAGHTQRLLTEHLLANAESTVVASFDVDQLLDYRSRRPMMVFDHNRWISYDDPYLALHRLVDRDGTPYLLLTGPEPDFQWERMAEAVRQLVTLLGVDLVVSAHGIPMAVPHTRPIGMTAHATDPRLIPAQENPFGRVEVPASLSSLIELRLGESGRDALGFAVHVPHYLAQSEFADGAVTAINAITGATGLNLPIDDLVAQAGLNRAEIAREVEGSEEVAQVIAALERQYDTYLEGRERPSLLATDVSELPSADEIGAEFEAFLRDIDDESDGPAGNGEGDHPRA</sequence>
<dbReference type="InterPro" id="IPR008492">
    <property type="entry name" value="Rv2714-like"/>
</dbReference>
<keyword evidence="3" id="KW-1185">Reference proteome</keyword>
<dbReference type="InterPro" id="IPR019151">
    <property type="entry name" value="Proteasome_assmbl_chaperone_2"/>
</dbReference>
<evidence type="ECO:0000256" key="1">
    <source>
        <dbReference type="SAM" id="MobiDB-lite"/>
    </source>
</evidence>
<reference evidence="2 3" key="1">
    <citation type="submission" date="2020-04" db="EMBL/GenBank/DDBJ databases">
        <title>Knoellia sp. isolate from air conditioner.</title>
        <authorList>
            <person name="Chea S."/>
            <person name="Kim D.-U."/>
        </authorList>
    </citation>
    <scope>NUCLEOTIDE SEQUENCE [LARGE SCALE GENOMIC DNA]</scope>
    <source>
        <strain evidence="2 3">DB2414S</strain>
    </source>
</reference>
<dbReference type="EMBL" id="JABEPQ010000001">
    <property type="protein sequence ID" value="NNM45356.1"/>
    <property type="molecule type" value="Genomic_DNA"/>
</dbReference>
<proteinExistence type="predicted"/>
<feature type="region of interest" description="Disordered" evidence="1">
    <location>
        <begin position="298"/>
        <end position="317"/>
    </location>
</feature>
<dbReference type="Gene3D" id="3.40.50.10900">
    <property type="entry name" value="PAC-like subunit"/>
    <property type="match status" value="1"/>
</dbReference>
<comment type="caution">
    <text evidence="2">The sequence shown here is derived from an EMBL/GenBank/DDBJ whole genome shotgun (WGS) entry which is preliminary data.</text>
</comment>
<protein>
    <submittedName>
        <fullName evidence="2">PAC2 family protein</fullName>
    </submittedName>
</protein>
<evidence type="ECO:0000313" key="2">
    <source>
        <dbReference type="EMBL" id="NNM45356.1"/>
    </source>
</evidence>
<dbReference type="PIRSF" id="PIRSF028754">
    <property type="entry name" value="UCP028754"/>
    <property type="match status" value="1"/>
</dbReference>
<gene>
    <name evidence="2" type="ORF">HJG52_04965</name>
</gene>
<evidence type="ECO:0000313" key="3">
    <source>
        <dbReference type="Proteomes" id="UP000588586"/>
    </source>
</evidence>
<dbReference type="RefSeq" id="WP_171242389.1">
    <property type="nucleotide sequence ID" value="NZ_JABEPQ010000001.1"/>
</dbReference>
<organism evidence="2 3">
    <name type="scientific">Knoellia koreensis</name>
    <dbReference type="NCBI Taxonomy" id="2730921"/>
    <lineage>
        <taxon>Bacteria</taxon>
        <taxon>Bacillati</taxon>
        <taxon>Actinomycetota</taxon>
        <taxon>Actinomycetes</taxon>
        <taxon>Micrococcales</taxon>
        <taxon>Intrasporangiaceae</taxon>
        <taxon>Knoellia</taxon>
    </lineage>
</organism>
<dbReference type="SUPFAM" id="SSF159659">
    <property type="entry name" value="Cgl1923-like"/>
    <property type="match status" value="1"/>
</dbReference>
<dbReference type="Proteomes" id="UP000588586">
    <property type="component" value="Unassembled WGS sequence"/>
</dbReference>
<accession>A0A849H6E4</accession>
<dbReference type="Gene3D" id="1.10.287.100">
    <property type="match status" value="1"/>
</dbReference>